<reference evidence="2 3" key="1">
    <citation type="submission" date="2018-01" db="EMBL/GenBank/DDBJ databases">
        <title>Saezia sanguinis gen. nov., sp. nov., in the order Burkholderiales isolated from human blood.</title>
        <authorList>
            <person name="Medina-Pascual M.J."/>
            <person name="Valdezate S."/>
            <person name="Monzon S."/>
            <person name="Cuesta I."/>
            <person name="Carrasco G."/>
            <person name="Villalon P."/>
            <person name="Saez-Nieto J.A."/>
        </authorList>
    </citation>
    <scope>NUCLEOTIDE SEQUENCE [LARGE SCALE GENOMIC DNA]</scope>
    <source>
        <strain evidence="2 3">CNM695-12</strain>
    </source>
</reference>
<accession>A0A433SHX6</accession>
<evidence type="ECO:0000256" key="1">
    <source>
        <dbReference type="SAM" id="Phobius"/>
    </source>
</evidence>
<dbReference type="RefSeq" id="WP_126978253.1">
    <property type="nucleotide sequence ID" value="NZ_PQSP01000001.1"/>
</dbReference>
<dbReference type="EMBL" id="PQSP01000001">
    <property type="protein sequence ID" value="RUS68254.1"/>
    <property type="molecule type" value="Genomic_DNA"/>
</dbReference>
<keyword evidence="1" id="KW-0472">Membrane</keyword>
<sequence length="73" mass="7814">MLTKIQKIISTVKSPDVMPDVKMAAANTVGGSFIAGITWNTLVAIATFVYFVVSIVYVLIKCHKAIKGRGGDD</sequence>
<keyword evidence="1" id="KW-0812">Transmembrane</keyword>
<feature type="transmembrane region" description="Helical" evidence="1">
    <location>
        <begin position="37"/>
        <end position="60"/>
    </location>
</feature>
<dbReference type="Proteomes" id="UP000286947">
    <property type="component" value="Unassembled WGS sequence"/>
</dbReference>
<gene>
    <name evidence="2" type="ORF">CUZ56_00742</name>
</gene>
<protein>
    <submittedName>
        <fullName evidence="2">Uncharacterized protein</fullName>
    </submittedName>
</protein>
<dbReference type="AlphaFoldDB" id="A0A433SHX6"/>
<keyword evidence="3" id="KW-1185">Reference proteome</keyword>
<evidence type="ECO:0000313" key="2">
    <source>
        <dbReference type="EMBL" id="RUS68254.1"/>
    </source>
</evidence>
<keyword evidence="1" id="KW-1133">Transmembrane helix</keyword>
<name>A0A433SHX6_9BURK</name>
<comment type="caution">
    <text evidence="2">The sequence shown here is derived from an EMBL/GenBank/DDBJ whole genome shotgun (WGS) entry which is preliminary data.</text>
</comment>
<organism evidence="2 3">
    <name type="scientific">Saezia sanguinis</name>
    <dbReference type="NCBI Taxonomy" id="1965230"/>
    <lineage>
        <taxon>Bacteria</taxon>
        <taxon>Pseudomonadati</taxon>
        <taxon>Pseudomonadota</taxon>
        <taxon>Betaproteobacteria</taxon>
        <taxon>Burkholderiales</taxon>
        <taxon>Saeziaceae</taxon>
        <taxon>Saezia</taxon>
    </lineage>
</organism>
<proteinExistence type="predicted"/>
<evidence type="ECO:0000313" key="3">
    <source>
        <dbReference type="Proteomes" id="UP000286947"/>
    </source>
</evidence>